<dbReference type="InterPro" id="IPR036390">
    <property type="entry name" value="WH_DNA-bd_sf"/>
</dbReference>
<feature type="domain" description="Transcription regulator PadR N-terminal" evidence="1">
    <location>
        <begin position="36"/>
        <end position="85"/>
    </location>
</feature>
<dbReference type="AlphaFoldDB" id="A0A975GV49"/>
<sequence>MPLTGRRLSAQTVTVLTALALNPQSWLYGLEIAAATGLKSGSLYPILIRLAERGLLESQWLEPGQPGRPPRHAYRVTAAGKAALRAATASRPASFKESLA</sequence>
<gene>
    <name evidence="2" type="ORF">IFJ75_12725</name>
</gene>
<dbReference type="InterPro" id="IPR005149">
    <property type="entry name" value="Tscrpt_reg_PadR_N"/>
</dbReference>
<protein>
    <submittedName>
        <fullName evidence="2">PadR family transcriptional regulator</fullName>
    </submittedName>
</protein>
<reference evidence="2" key="1">
    <citation type="submission" date="2020-09" db="EMBL/GenBank/DDBJ databases">
        <title>Brevundimonas sp. LVF2 isolated from a puddle in Goettingen, Germany.</title>
        <authorList>
            <person name="Friedrich I."/>
            <person name="Klassen A."/>
            <person name="Hannes N."/>
            <person name="Schneider D."/>
            <person name="Hertel R."/>
            <person name="Daniel R."/>
        </authorList>
    </citation>
    <scope>NUCLEOTIDE SEQUENCE</scope>
    <source>
        <strain evidence="2">LVF2</strain>
    </source>
</reference>
<organism evidence="2 3">
    <name type="scientific">Brevundimonas goettingensis</name>
    <dbReference type="NCBI Taxonomy" id="2774190"/>
    <lineage>
        <taxon>Bacteria</taxon>
        <taxon>Pseudomonadati</taxon>
        <taxon>Pseudomonadota</taxon>
        <taxon>Alphaproteobacteria</taxon>
        <taxon>Caulobacterales</taxon>
        <taxon>Caulobacteraceae</taxon>
        <taxon>Brevundimonas</taxon>
    </lineage>
</organism>
<keyword evidence="3" id="KW-1185">Reference proteome</keyword>
<dbReference type="InterPro" id="IPR036388">
    <property type="entry name" value="WH-like_DNA-bd_sf"/>
</dbReference>
<dbReference type="Pfam" id="PF03551">
    <property type="entry name" value="PadR"/>
    <property type="match status" value="1"/>
</dbReference>
<proteinExistence type="predicted"/>
<dbReference type="EMBL" id="CP062222">
    <property type="protein sequence ID" value="QTC90144.1"/>
    <property type="molecule type" value="Genomic_DNA"/>
</dbReference>
<name>A0A975GV49_9CAUL</name>
<evidence type="ECO:0000259" key="1">
    <source>
        <dbReference type="Pfam" id="PF03551"/>
    </source>
</evidence>
<evidence type="ECO:0000313" key="3">
    <source>
        <dbReference type="Proteomes" id="UP000663918"/>
    </source>
</evidence>
<dbReference type="KEGG" id="bgoe:IFJ75_12725"/>
<accession>A0A975GV49</accession>
<dbReference type="SUPFAM" id="SSF46785">
    <property type="entry name" value="Winged helix' DNA-binding domain"/>
    <property type="match status" value="1"/>
</dbReference>
<dbReference type="RefSeq" id="WP_207868562.1">
    <property type="nucleotide sequence ID" value="NZ_CP062222.1"/>
</dbReference>
<dbReference type="Gene3D" id="1.10.10.10">
    <property type="entry name" value="Winged helix-like DNA-binding domain superfamily/Winged helix DNA-binding domain"/>
    <property type="match status" value="1"/>
</dbReference>
<dbReference type="Proteomes" id="UP000663918">
    <property type="component" value="Chromosome"/>
</dbReference>
<evidence type="ECO:0000313" key="2">
    <source>
        <dbReference type="EMBL" id="QTC90144.1"/>
    </source>
</evidence>